<name>R7TEG7_CAPTE</name>
<dbReference type="InterPro" id="IPR001810">
    <property type="entry name" value="F-box_dom"/>
</dbReference>
<protein>
    <recommendedName>
        <fullName evidence="2">F-box domain-containing protein</fullName>
    </recommendedName>
</protein>
<reference evidence="5" key="1">
    <citation type="submission" date="2012-12" db="EMBL/GenBank/DDBJ databases">
        <authorList>
            <person name="Hellsten U."/>
            <person name="Grimwood J."/>
            <person name="Chapman J.A."/>
            <person name="Shapiro H."/>
            <person name="Aerts A."/>
            <person name="Otillar R.P."/>
            <person name="Terry A.Y."/>
            <person name="Boore J.L."/>
            <person name="Simakov O."/>
            <person name="Marletaz F."/>
            <person name="Cho S.-J."/>
            <person name="Edsinger-Gonzales E."/>
            <person name="Havlak P."/>
            <person name="Kuo D.-H."/>
            <person name="Larsson T."/>
            <person name="Lv J."/>
            <person name="Arendt D."/>
            <person name="Savage R."/>
            <person name="Osoegawa K."/>
            <person name="de Jong P."/>
            <person name="Lindberg D.R."/>
            <person name="Seaver E.C."/>
            <person name="Weisblat D.A."/>
            <person name="Putnam N.H."/>
            <person name="Grigoriev I.V."/>
            <person name="Rokhsar D.S."/>
        </authorList>
    </citation>
    <scope>NUCLEOTIDE SEQUENCE</scope>
    <source>
        <strain evidence="5">I ESC-2004</strain>
    </source>
</reference>
<dbReference type="OrthoDB" id="3219396at2759"/>
<dbReference type="InterPro" id="IPR036047">
    <property type="entry name" value="F-box-like_dom_sf"/>
</dbReference>
<feature type="compositionally biased region" description="Basic and acidic residues" evidence="1">
    <location>
        <begin position="17"/>
        <end position="41"/>
    </location>
</feature>
<evidence type="ECO:0000259" key="2">
    <source>
        <dbReference type="PROSITE" id="PS50181"/>
    </source>
</evidence>
<evidence type="ECO:0000256" key="1">
    <source>
        <dbReference type="SAM" id="MobiDB-lite"/>
    </source>
</evidence>
<dbReference type="PANTHER" id="PTHR46731">
    <property type="entry name" value="F-BOX ONLY PROTEIN 15"/>
    <property type="match status" value="1"/>
</dbReference>
<proteinExistence type="predicted"/>
<evidence type="ECO:0000313" key="5">
    <source>
        <dbReference type="Proteomes" id="UP000014760"/>
    </source>
</evidence>
<dbReference type="PROSITE" id="PS50181">
    <property type="entry name" value="FBOX"/>
    <property type="match status" value="1"/>
</dbReference>
<dbReference type="AlphaFoldDB" id="R7TEG7"/>
<dbReference type="Pfam" id="PF12937">
    <property type="entry name" value="F-box-like"/>
    <property type="match status" value="1"/>
</dbReference>
<dbReference type="EMBL" id="AMQN01013465">
    <property type="status" value="NOT_ANNOTATED_CDS"/>
    <property type="molecule type" value="Genomic_DNA"/>
</dbReference>
<reference evidence="3 5" key="2">
    <citation type="journal article" date="2013" name="Nature">
        <title>Insights into bilaterian evolution from three spiralian genomes.</title>
        <authorList>
            <person name="Simakov O."/>
            <person name="Marletaz F."/>
            <person name="Cho S.J."/>
            <person name="Edsinger-Gonzales E."/>
            <person name="Havlak P."/>
            <person name="Hellsten U."/>
            <person name="Kuo D.H."/>
            <person name="Larsson T."/>
            <person name="Lv J."/>
            <person name="Arendt D."/>
            <person name="Savage R."/>
            <person name="Osoegawa K."/>
            <person name="de Jong P."/>
            <person name="Grimwood J."/>
            <person name="Chapman J.A."/>
            <person name="Shapiro H."/>
            <person name="Aerts A."/>
            <person name="Otillar R.P."/>
            <person name="Terry A.Y."/>
            <person name="Boore J.L."/>
            <person name="Grigoriev I.V."/>
            <person name="Lindberg D.R."/>
            <person name="Seaver E.C."/>
            <person name="Weisblat D.A."/>
            <person name="Putnam N.H."/>
            <person name="Rokhsar D.S."/>
        </authorList>
    </citation>
    <scope>NUCLEOTIDE SEQUENCE</scope>
    <source>
        <strain evidence="3 5">I ESC-2004</strain>
    </source>
</reference>
<feature type="compositionally biased region" description="Polar residues" evidence="1">
    <location>
        <begin position="42"/>
        <end position="55"/>
    </location>
</feature>
<dbReference type="SUPFAM" id="SSF81383">
    <property type="entry name" value="F-box domain"/>
    <property type="match status" value="1"/>
</dbReference>
<dbReference type="Gene3D" id="1.20.1280.50">
    <property type="match status" value="1"/>
</dbReference>
<evidence type="ECO:0000313" key="4">
    <source>
        <dbReference type="EnsemblMetazoa" id="CapteP199995"/>
    </source>
</evidence>
<dbReference type="SMART" id="SM00256">
    <property type="entry name" value="FBOX"/>
    <property type="match status" value="1"/>
</dbReference>
<feature type="region of interest" description="Disordered" evidence="1">
    <location>
        <begin position="1"/>
        <end position="58"/>
    </location>
</feature>
<dbReference type="PANTHER" id="PTHR46731:SF1">
    <property type="entry name" value="F-BOX ONLY PROTEIN 15"/>
    <property type="match status" value="1"/>
</dbReference>
<dbReference type="GO" id="GO:0019005">
    <property type="term" value="C:SCF ubiquitin ligase complex"/>
    <property type="evidence" value="ECO:0007669"/>
    <property type="project" value="TreeGrafter"/>
</dbReference>
<evidence type="ECO:0000313" key="3">
    <source>
        <dbReference type="EMBL" id="ELT92124.1"/>
    </source>
</evidence>
<gene>
    <name evidence="3" type="ORF">CAPTEDRAFT_199995</name>
</gene>
<dbReference type="EMBL" id="KB310236">
    <property type="protein sequence ID" value="ELT92124.1"/>
    <property type="molecule type" value="Genomic_DNA"/>
</dbReference>
<accession>R7TEG7</accession>
<dbReference type="EnsemblMetazoa" id="CapteT199995">
    <property type="protein sequence ID" value="CapteP199995"/>
    <property type="gene ID" value="CapteG199995"/>
</dbReference>
<organism evidence="3">
    <name type="scientific">Capitella teleta</name>
    <name type="common">Polychaete worm</name>
    <dbReference type="NCBI Taxonomy" id="283909"/>
    <lineage>
        <taxon>Eukaryota</taxon>
        <taxon>Metazoa</taxon>
        <taxon>Spiralia</taxon>
        <taxon>Lophotrochozoa</taxon>
        <taxon>Annelida</taxon>
        <taxon>Polychaeta</taxon>
        <taxon>Sedentaria</taxon>
        <taxon>Scolecida</taxon>
        <taxon>Capitellidae</taxon>
        <taxon>Capitella</taxon>
    </lineage>
</organism>
<keyword evidence="5" id="KW-1185">Reference proteome</keyword>
<dbReference type="OMA" id="YIMEHID"/>
<feature type="domain" description="F-box" evidence="2">
    <location>
        <begin position="73"/>
        <end position="119"/>
    </location>
</feature>
<reference evidence="4" key="3">
    <citation type="submission" date="2015-06" db="UniProtKB">
        <authorList>
            <consortium name="EnsemblMetazoa"/>
        </authorList>
    </citation>
    <scope>IDENTIFICATION</scope>
</reference>
<dbReference type="HOGENOM" id="CLU_047012_0_0_1"/>
<dbReference type="STRING" id="283909.R7TEG7"/>
<sequence>MATARHEQTLSRYLRNHKNDQTSNERRSEISGKKRTEKKSSWDSNTTPNKSSDTTRNGKKCVKFRATPHLGRAVTIDDLPDEILLKIFGYFLPGELMIFGLVCRRWCHLANDNLLWHRIYQKFVSGKFRRDRDLASEGNVKFWRSRCIKRCSEMRNLQKILTRKKINQFSGLLAGTEDSLKKMGTKWIIEFVNQHNEEMTVITNDDVCHFAMATNVRWFCLPALKLNEIVKMKVYAANPIFFDPHGLALPNSPCLRSLLCEFPFKWNLIKSQTSVFASDDSNSIDLYALGGGLLVAAWKDDGGLAFFSLSFHHHMLLERCLQGTHACPFQIPSHVKRGQDIDPRLGLHSYSCSLELRNHRCSFWKEQFLNVHSREDEARGSHVHFRLIHPERDHERGRLGKRLSLLWKTIALKGVVKDVCFLDLSVLSEGSEPMWCTSSPVKLTSASGETVNYTYVGQNQVIQWEDEKGKIDMLLIWDDDDQEYFITDLQLSISLRFINQWFATNY</sequence>
<dbReference type="Proteomes" id="UP000014760">
    <property type="component" value="Unassembled WGS sequence"/>
</dbReference>